<keyword evidence="3" id="KW-1185">Reference proteome</keyword>
<evidence type="ECO:0000313" key="3">
    <source>
        <dbReference type="Proteomes" id="UP000502508"/>
    </source>
</evidence>
<dbReference type="InterPro" id="IPR014922">
    <property type="entry name" value="YdhG-like"/>
</dbReference>
<name>A0A6F8XW98_9ACTN</name>
<feature type="domain" description="YdhG-like" evidence="1">
    <location>
        <begin position="17"/>
        <end position="109"/>
    </location>
</feature>
<dbReference type="KEGG" id="pfla:Pflav_045150"/>
<dbReference type="SUPFAM" id="SSF159888">
    <property type="entry name" value="YdhG-like"/>
    <property type="match status" value="1"/>
</dbReference>
<gene>
    <name evidence="2" type="ORF">Pflav_045150</name>
</gene>
<proteinExistence type="predicted"/>
<organism evidence="2 3">
    <name type="scientific">Phytohabitans flavus</name>
    <dbReference type="NCBI Taxonomy" id="1076124"/>
    <lineage>
        <taxon>Bacteria</taxon>
        <taxon>Bacillati</taxon>
        <taxon>Actinomycetota</taxon>
        <taxon>Actinomycetes</taxon>
        <taxon>Micromonosporales</taxon>
        <taxon>Micromonosporaceae</taxon>
    </lineage>
</organism>
<reference evidence="2 3" key="1">
    <citation type="submission" date="2020-03" db="EMBL/GenBank/DDBJ databases">
        <title>Whole genome shotgun sequence of Phytohabitans flavus NBRC 107702.</title>
        <authorList>
            <person name="Komaki H."/>
            <person name="Tamura T."/>
        </authorList>
    </citation>
    <scope>NUCLEOTIDE SEQUENCE [LARGE SCALE GENOMIC DNA]</scope>
    <source>
        <strain evidence="2 3">NBRC 107702</strain>
    </source>
</reference>
<sequence>MTDIDEYIARHLVEPQAAIVQAVRKLMAVNAPDSREVISRGSPAWQGNKLIAIVSRSKTHITLAFARGAEFTDPYGMLEGIGTTTRHVKLKKLSDVDNPVLAEYVRQAVALDKS</sequence>
<reference evidence="2 3" key="2">
    <citation type="submission" date="2020-03" db="EMBL/GenBank/DDBJ databases">
        <authorList>
            <person name="Ichikawa N."/>
            <person name="Kimura A."/>
            <person name="Kitahashi Y."/>
            <person name="Uohara A."/>
        </authorList>
    </citation>
    <scope>NUCLEOTIDE SEQUENCE [LARGE SCALE GENOMIC DNA]</scope>
    <source>
        <strain evidence="2 3">NBRC 107702</strain>
    </source>
</reference>
<accession>A0A6F8XW98</accession>
<dbReference type="Pfam" id="PF08818">
    <property type="entry name" value="DUF1801"/>
    <property type="match status" value="1"/>
</dbReference>
<dbReference type="AlphaFoldDB" id="A0A6F8XW98"/>
<dbReference type="RefSeq" id="WP_173037717.1">
    <property type="nucleotide sequence ID" value="NZ_AP022870.1"/>
</dbReference>
<dbReference type="EMBL" id="AP022870">
    <property type="protein sequence ID" value="BCB78105.1"/>
    <property type="molecule type" value="Genomic_DNA"/>
</dbReference>
<dbReference type="Proteomes" id="UP000502508">
    <property type="component" value="Chromosome"/>
</dbReference>
<evidence type="ECO:0000313" key="2">
    <source>
        <dbReference type="EMBL" id="BCB78105.1"/>
    </source>
</evidence>
<dbReference type="Gene3D" id="3.90.1150.200">
    <property type="match status" value="1"/>
</dbReference>
<evidence type="ECO:0000259" key="1">
    <source>
        <dbReference type="Pfam" id="PF08818"/>
    </source>
</evidence>
<protein>
    <recommendedName>
        <fullName evidence="1">YdhG-like domain-containing protein</fullName>
    </recommendedName>
</protein>